<evidence type="ECO:0000313" key="2">
    <source>
        <dbReference type="EMBL" id="QRV38695.1"/>
    </source>
</evidence>
<protein>
    <recommendedName>
        <fullName evidence="6">RHS repeat-associated core domain-containing protein</fullName>
    </recommendedName>
</protein>
<dbReference type="EMBL" id="CP070245">
    <property type="protein sequence ID" value="QRV38695.1"/>
    <property type="molecule type" value="Genomic_DNA"/>
</dbReference>
<evidence type="ECO:0000256" key="1">
    <source>
        <dbReference type="SAM" id="MobiDB-lite"/>
    </source>
</evidence>
<organism evidence="2 5">
    <name type="scientific">Streptomyces californicus</name>
    <dbReference type="NCBI Taxonomy" id="67351"/>
    <lineage>
        <taxon>Bacteria</taxon>
        <taxon>Bacillati</taxon>
        <taxon>Actinomycetota</taxon>
        <taxon>Actinomycetes</taxon>
        <taxon>Kitasatosporales</taxon>
        <taxon>Streptomycetaceae</taxon>
        <taxon>Streptomyces</taxon>
    </lineage>
</organism>
<accession>A0ABD7D7F6</accession>
<reference evidence="4 5" key="1">
    <citation type="submission" date="2021-02" db="EMBL/GenBank/DDBJ databases">
        <title>FDA dAtabase for Regulatory Grade micrObial Sequences (FDA-ARGOS): Supporting development and validation of Infectious Disease Dx tests.</title>
        <authorList>
            <person name="Sproer C."/>
            <person name="Gronow S."/>
            <person name="Severitt S."/>
            <person name="Schroder I."/>
            <person name="Tallon L."/>
            <person name="Sadzewicz L."/>
            <person name="Zhao X."/>
            <person name="Boylan J."/>
            <person name="Ott S."/>
            <person name="Bowen H."/>
            <person name="Vavikolanu K."/>
            <person name="Mehta A."/>
            <person name="Aluvathingal J."/>
            <person name="Nadendla S."/>
            <person name="Lowell S."/>
            <person name="Myers T."/>
            <person name="Yan Y."/>
            <person name="Sichtig H."/>
        </authorList>
    </citation>
    <scope>NUCLEOTIDE SEQUENCE [LARGE SCALE GENOMIC DNA]</scope>
    <source>
        <strain evidence="3 4">FDAARGOS_1211</strain>
        <strain evidence="2 5">FDAARGOS_1212</strain>
    </source>
</reference>
<dbReference type="EMBL" id="CP070249">
    <property type="protein sequence ID" value="QRV45572.1"/>
    <property type="molecule type" value="Genomic_DNA"/>
</dbReference>
<dbReference type="NCBIfam" id="TIGR03696">
    <property type="entry name" value="Rhs_assc_core"/>
    <property type="match status" value="1"/>
</dbReference>
<feature type="region of interest" description="Disordered" evidence="1">
    <location>
        <begin position="13"/>
        <end position="48"/>
    </location>
</feature>
<evidence type="ECO:0000313" key="5">
    <source>
        <dbReference type="Proteomes" id="UP000623926"/>
    </source>
</evidence>
<evidence type="ECO:0000313" key="4">
    <source>
        <dbReference type="Proteomes" id="UP000598054"/>
    </source>
</evidence>
<name>A0ABD7D7F6_9ACTN</name>
<sequence length="48" mass="5418">MYHFAARYYDPNIGRFTTPPPSGQEKNPYLYAAGDPVNNIDPPRGYNA</sequence>
<keyword evidence="4" id="KW-1185">Reference proteome</keyword>
<dbReference type="AlphaFoldDB" id="A0ABD7D7F6"/>
<gene>
    <name evidence="3" type="ORF">I6J41_19875</name>
    <name evidence="2" type="ORF">I6J42_14135</name>
</gene>
<dbReference type="Proteomes" id="UP000598054">
    <property type="component" value="Chromosome"/>
</dbReference>
<dbReference type="Gene3D" id="2.180.10.10">
    <property type="entry name" value="RHS repeat-associated core"/>
    <property type="match status" value="1"/>
</dbReference>
<dbReference type="Proteomes" id="UP000623926">
    <property type="component" value="Chromosome"/>
</dbReference>
<proteinExistence type="predicted"/>
<evidence type="ECO:0008006" key="6">
    <source>
        <dbReference type="Google" id="ProtNLM"/>
    </source>
</evidence>
<evidence type="ECO:0000313" key="3">
    <source>
        <dbReference type="EMBL" id="QRV45572.1"/>
    </source>
</evidence>
<dbReference type="InterPro" id="IPR022385">
    <property type="entry name" value="Rhs_assc_core"/>
</dbReference>